<dbReference type="SUPFAM" id="SSF52047">
    <property type="entry name" value="RNI-like"/>
    <property type="match status" value="1"/>
</dbReference>
<reference evidence="1" key="1">
    <citation type="submission" date="2023-07" db="EMBL/GenBank/DDBJ databases">
        <authorList>
            <consortium name="AG Swart"/>
            <person name="Singh M."/>
            <person name="Singh A."/>
            <person name="Seah K."/>
            <person name="Emmerich C."/>
        </authorList>
    </citation>
    <scope>NUCLEOTIDE SEQUENCE</scope>
    <source>
        <strain evidence="1">DP1</strain>
    </source>
</reference>
<sequence length="1029" mass="119878">MRKKNSLPEISTLITPGTTQTTGWTTNKGSRYRFKFDEIKEKKFDIASTINLKHKLATVSQKKRNPQPRRMKACSQPRTISRNRRIIKRNQKNGACKRFFSADLKNEIERAEDSNLWASSNSSKLEENKEDNMEELVGKEAFLKYYQKYKKYSIDPKDCKDSASTAFIQECKNLNLNPAPIGLIKRKGNPDVVDVNYLQLGKTYMKALTKSMKHLKVRDVKIQNIKENEKGVIQIIDALKKFCENIKLLNTTLGMDSVRHLCQWMKKQDNIGSLKLKYLNCSNCRLIETTSLCLMRGLKNSQPDLIELDLSRNKISDRSCIVLGEYVKGAYYLTKLDLKWNLISSKGATKLFKGLLVGASCKNLNLSYNCLSKYESLEMIEELSNLINQSLVHLDLSQNHMSASACAKLGELIENNHTLYGLHMQGNNCYVDGFGFIRVDSYQNNFDYSKNVYISPHEFTGHSTSMKYKSEIPMNFMAVTKCWVCEGWSEKTFIIDPHKSIQDIVEPLHIHFSYNNYQPELMISEPDGTYSYRTMCPPGKIDYFFTMDKIATSAKDHFRRKLKVPKMIYDIVQYDEIKTYRLAKINYCIVEQGEVLDKDYLPISTTCVPRPVLMKYEKPEEVKERPPWEFPKSLFASYIQDTAELISECFEYDWSLCNKPKFTMEEEEEIKAVLKKHYWLIKEIFKYQSALGTTSGSSSFAIPLNYYTDFVRNCGVIDGKEINYTESDTLHLSINKRTKMTTLNPGNGLVRFQFLEILMRLGLKRSKKISNKAKRIDRFMNECILKNSKYQKVQEWRWEKYWNEPVDNLYKFHIKLLQEVYNNYSGRFKKPGEQTFMSLVEFENLWEHSGLQNDNFANRDVYVCFNLAMQTRVDELTSDKHLKMSFVEFLEAVARVANYLSIPPPSSKSKFQYLKKADTMNSDNQDEEIEAEGDEEIFLTEEELLNQPLNKKIENILPNLLTNCTKQGFQKKWEWPTKNPKLGLYEEVVHIPQNNTELKQTMAIGINRLIFNKLGFRELIAIKKRRRML</sequence>
<dbReference type="SMART" id="SM00368">
    <property type="entry name" value="LRR_RI"/>
    <property type="match status" value="3"/>
</dbReference>
<dbReference type="InterPro" id="IPR001611">
    <property type="entry name" value="Leu-rich_rpt"/>
</dbReference>
<organism evidence="1 2">
    <name type="scientific">Euplotes crassus</name>
    <dbReference type="NCBI Taxonomy" id="5936"/>
    <lineage>
        <taxon>Eukaryota</taxon>
        <taxon>Sar</taxon>
        <taxon>Alveolata</taxon>
        <taxon>Ciliophora</taxon>
        <taxon>Intramacronucleata</taxon>
        <taxon>Spirotrichea</taxon>
        <taxon>Hypotrichia</taxon>
        <taxon>Euplotida</taxon>
        <taxon>Euplotidae</taxon>
        <taxon>Moneuplotes</taxon>
    </lineage>
</organism>
<evidence type="ECO:0000313" key="2">
    <source>
        <dbReference type="Proteomes" id="UP001295684"/>
    </source>
</evidence>
<dbReference type="PANTHER" id="PTHR24114:SF2">
    <property type="entry name" value="F-BOX DOMAIN-CONTAINING PROTEIN-RELATED"/>
    <property type="match status" value="1"/>
</dbReference>
<dbReference type="InterPro" id="IPR052394">
    <property type="entry name" value="LRR-containing"/>
</dbReference>
<dbReference type="AlphaFoldDB" id="A0AAD1XWD6"/>
<name>A0AAD1XWD6_EUPCR</name>
<dbReference type="EMBL" id="CAMPGE010021430">
    <property type="protein sequence ID" value="CAI2379577.1"/>
    <property type="molecule type" value="Genomic_DNA"/>
</dbReference>
<dbReference type="PANTHER" id="PTHR24114">
    <property type="entry name" value="LEUCINE RICH REPEAT FAMILY PROTEIN"/>
    <property type="match status" value="1"/>
</dbReference>
<keyword evidence="2" id="KW-1185">Reference proteome</keyword>
<proteinExistence type="predicted"/>
<dbReference type="Pfam" id="PF13516">
    <property type="entry name" value="LRR_6"/>
    <property type="match status" value="3"/>
</dbReference>
<gene>
    <name evidence="1" type="ORF">ECRASSUSDP1_LOCUS20988</name>
</gene>
<comment type="caution">
    <text evidence="1">The sequence shown here is derived from an EMBL/GenBank/DDBJ whole genome shotgun (WGS) entry which is preliminary data.</text>
</comment>
<dbReference type="InterPro" id="IPR032675">
    <property type="entry name" value="LRR_dom_sf"/>
</dbReference>
<dbReference type="Gene3D" id="3.80.10.10">
    <property type="entry name" value="Ribonuclease Inhibitor"/>
    <property type="match status" value="2"/>
</dbReference>
<dbReference type="Proteomes" id="UP001295684">
    <property type="component" value="Unassembled WGS sequence"/>
</dbReference>
<accession>A0AAD1XWD6</accession>
<evidence type="ECO:0000313" key="1">
    <source>
        <dbReference type="EMBL" id="CAI2379577.1"/>
    </source>
</evidence>
<protein>
    <submittedName>
        <fullName evidence="1">Uncharacterized protein</fullName>
    </submittedName>
</protein>